<dbReference type="SUPFAM" id="SSF56300">
    <property type="entry name" value="Metallo-dependent phosphatases"/>
    <property type="match status" value="1"/>
</dbReference>
<dbReference type="PANTHER" id="PTHR30337:SF0">
    <property type="entry name" value="NUCLEASE SBCCD SUBUNIT D"/>
    <property type="match status" value="1"/>
</dbReference>
<dbReference type="InterPro" id="IPR004843">
    <property type="entry name" value="Calcineurin-like_PHP"/>
</dbReference>
<protein>
    <recommendedName>
        <fullName evidence="3 7">Nuclease SbcCD subunit D</fullName>
    </recommendedName>
</protein>
<keyword evidence="4 7" id="KW-0540">Nuclease</keyword>
<dbReference type="GO" id="GO:0004519">
    <property type="term" value="F:endonuclease activity"/>
    <property type="evidence" value="ECO:0007669"/>
    <property type="project" value="UniProtKB-KW"/>
</dbReference>
<accession>A0A401IVP7</accession>
<dbReference type="RefSeq" id="WP_124978065.1">
    <property type="nucleotide sequence ID" value="NZ_BFFP01000043.1"/>
</dbReference>
<keyword evidence="7" id="KW-0233">DNA recombination</keyword>
<evidence type="ECO:0000259" key="8">
    <source>
        <dbReference type="Pfam" id="PF00149"/>
    </source>
</evidence>
<keyword evidence="7" id="KW-0255">Endonuclease</keyword>
<dbReference type="Pfam" id="PF12320">
    <property type="entry name" value="SbcD_C"/>
    <property type="match status" value="1"/>
</dbReference>
<evidence type="ECO:0000256" key="4">
    <source>
        <dbReference type="ARBA" id="ARBA00022722"/>
    </source>
</evidence>
<dbReference type="InterPro" id="IPR004593">
    <property type="entry name" value="SbcD"/>
</dbReference>
<comment type="subunit">
    <text evidence="2 7">Heterodimer of SbcC and SbcD.</text>
</comment>
<organism evidence="10 11">
    <name type="scientific">Ligilactobacillus salitolerans</name>
    <dbReference type="NCBI Taxonomy" id="1808352"/>
    <lineage>
        <taxon>Bacteria</taxon>
        <taxon>Bacillati</taxon>
        <taxon>Bacillota</taxon>
        <taxon>Bacilli</taxon>
        <taxon>Lactobacillales</taxon>
        <taxon>Lactobacillaceae</taxon>
        <taxon>Ligilactobacillus</taxon>
    </lineage>
</organism>
<evidence type="ECO:0000256" key="6">
    <source>
        <dbReference type="ARBA" id="ARBA00022839"/>
    </source>
</evidence>
<evidence type="ECO:0000256" key="5">
    <source>
        <dbReference type="ARBA" id="ARBA00022801"/>
    </source>
</evidence>
<keyword evidence="7" id="KW-0235">DNA replication</keyword>
<reference evidence="10 11" key="1">
    <citation type="journal article" date="2019" name="Int. J. Syst. Evol. Microbiol.">
        <title>Lactobacillus salitolerans sp. nov., a novel lactic acid bacterium isolated from spent mushroom substrates.</title>
        <authorList>
            <person name="Tohno M."/>
            <person name="Tanizawa Y."/>
            <person name="Kojima Y."/>
            <person name="Sakamoto M."/>
            <person name="Nakamura Y."/>
            <person name="Ohkuma M."/>
            <person name="Kobayashi H."/>
        </authorList>
    </citation>
    <scope>NUCLEOTIDE SEQUENCE [LARGE SCALE GENOMIC DNA]</scope>
    <source>
        <strain evidence="10 11">YK43</strain>
    </source>
</reference>
<dbReference type="Proteomes" id="UP000286848">
    <property type="component" value="Unassembled WGS sequence"/>
</dbReference>
<dbReference type="GO" id="GO:0006260">
    <property type="term" value="P:DNA replication"/>
    <property type="evidence" value="ECO:0007669"/>
    <property type="project" value="UniProtKB-KW"/>
</dbReference>
<dbReference type="NCBIfam" id="TIGR00619">
    <property type="entry name" value="sbcd"/>
    <property type="match status" value="1"/>
</dbReference>
<evidence type="ECO:0000256" key="2">
    <source>
        <dbReference type="ARBA" id="ARBA00011322"/>
    </source>
</evidence>
<dbReference type="PANTHER" id="PTHR30337">
    <property type="entry name" value="COMPONENT OF ATP-DEPENDENT DSDNA EXONUCLEASE"/>
    <property type="match status" value="1"/>
</dbReference>
<feature type="domain" description="Calcineurin-like phosphoesterase" evidence="8">
    <location>
        <begin position="1"/>
        <end position="213"/>
    </location>
</feature>
<dbReference type="EMBL" id="BFFP01000043">
    <property type="protein sequence ID" value="GBG95614.1"/>
    <property type="molecule type" value="Genomic_DNA"/>
</dbReference>
<dbReference type="Pfam" id="PF00149">
    <property type="entry name" value="Metallophos"/>
    <property type="match status" value="1"/>
</dbReference>
<dbReference type="CDD" id="cd00840">
    <property type="entry name" value="MPP_Mre11_N"/>
    <property type="match status" value="1"/>
</dbReference>
<comment type="function">
    <text evidence="7">SbcCD cleaves DNA hairpin structures. These structures can inhibit DNA replication and are intermediates in certain DNA recombination reactions. The complex acts as a 3'-&gt;5' double strand exonuclease that can open hairpins. It also has a 5' single-strand endonuclease activity.</text>
</comment>
<evidence type="ECO:0000259" key="9">
    <source>
        <dbReference type="Pfam" id="PF12320"/>
    </source>
</evidence>
<sequence>MRFLHTADWHIGKKLHGFDLIQEQKDAFDQIKAIASQQHVDAIVIAGDLFDRAVASEDSVSLLNQMLMELNLKEHYPLLAISGNHDSAIRLDTGSYWFKETQFYMQTHFEDAFEPVTIQDTQFFLLPYFQPQMARNFFGDDSLTKMDQIMAKTVELMEQKFAPDKKHVLVAHFFAAGSSHTDSETTLEVGGLNPVPVDILTKFDYTALGHLHDKDALKQPTVRYAGSPVKFSTSEAETEKGVWIVDTEPYQVQWVPLRPLHDIRILEHSFEELTDPALYRTIPDEDYVAIRLTDTAVISDVMNRLRHYYPRIVSLSRLNGRETLAAKDQDVRVNMDPQALFDSFFEKMTDQKPTEMQEKIVRESFAELQRGGSYEAN</sequence>
<gene>
    <name evidence="7 10" type="primary">sbcD</name>
    <name evidence="10" type="ORF">LFYK43_20730</name>
</gene>
<evidence type="ECO:0000256" key="3">
    <source>
        <dbReference type="ARBA" id="ARBA00013365"/>
    </source>
</evidence>
<keyword evidence="6 7" id="KW-0269">Exonuclease</keyword>
<dbReference type="InterPro" id="IPR041796">
    <property type="entry name" value="Mre11_N"/>
</dbReference>
<dbReference type="Gene3D" id="3.60.21.10">
    <property type="match status" value="1"/>
</dbReference>
<dbReference type="InterPro" id="IPR026843">
    <property type="entry name" value="SbcD_C"/>
</dbReference>
<proteinExistence type="inferred from homology"/>
<dbReference type="GO" id="GO:0008408">
    <property type="term" value="F:3'-5' exonuclease activity"/>
    <property type="evidence" value="ECO:0007669"/>
    <property type="project" value="InterPro"/>
</dbReference>
<dbReference type="AlphaFoldDB" id="A0A401IVP7"/>
<evidence type="ECO:0000313" key="10">
    <source>
        <dbReference type="EMBL" id="GBG95614.1"/>
    </source>
</evidence>
<comment type="similarity">
    <text evidence="1 7">Belongs to the SbcD family.</text>
</comment>
<feature type="domain" description="Nuclease SbcCD subunit D C-terminal" evidence="9">
    <location>
        <begin position="260"/>
        <end position="349"/>
    </location>
</feature>
<keyword evidence="5 7" id="KW-0378">Hydrolase</keyword>
<name>A0A401IVP7_9LACO</name>
<dbReference type="GO" id="GO:0006310">
    <property type="term" value="P:DNA recombination"/>
    <property type="evidence" value="ECO:0007669"/>
    <property type="project" value="UniProtKB-KW"/>
</dbReference>
<dbReference type="InterPro" id="IPR050535">
    <property type="entry name" value="DNA_Repair-Maintenance_Comp"/>
</dbReference>
<evidence type="ECO:0000256" key="1">
    <source>
        <dbReference type="ARBA" id="ARBA00010555"/>
    </source>
</evidence>
<evidence type="ECO:0000256" key="7">
    <source>
        <dbReference type="RuleBase" id="RU363069"/>
    </source>
</evidence>
<comment type="caution">
    <text evidence="10">The sequence shown here is derived from an EMBL/GenBank/DDBJ whole genome shotgun (WGS) entry which is preliminary data.</text>
</comment>
<evidence type="ECO:0000313" key="11">
    <source>
        <dbReference type="Proteomes" id="UP000286848"/>
    </source>
</evidence>
<keyword evidence="11" id="KW-1185">Reference proteome</keyword>
<dbReference type="InterPro" id="IPR029052">
    <property type="entry name" value="Metallo-depent_PP-like"/>
</dbReference>
<dbReference type="OrthoDB" id="9773856at2"/>